<comment type="caution">
    <text evidence="3">The sequence shown here is derived from an EMBL/GenBank/DDBJ whole genome shotgun (WGS) entry which is preliminary data.</text>
</comment>
<dbReference type="InterPro" id="IPR002347">
    <property type="entry name" value="SDR_fam"/>
</dbReference>
<dbReference type="PROSITE" id="PS50297">
    <property type="entry name" value="ANK_REP_REGION"/>
    <property type="match status" value="1"/>
</dbReference>
<protein>
    <recommendedName>
        <fullName evidence="5">Protochlorophyllide reductase</fullName>
    </recommendedName>
</protein>
<dbReference type="Gene3D" id="3.40.50.720">
    <property type="entry name" value="NAD(P)-binding Rossmann-like Domain"/>
    <property type="match status" value="1"/>
</dbReference>
<dbReference type="SUPFAM" id="SSF48403">
    <property type="entry name" value="Ankyrin repeat"/>
    <property type="match status" value="1"/>
</dbReference>
<dbReference type="InterPro" id="IPR002110">
    <property type="entry name" value="Ankyrin_rpt"/>
</dbReference>
<reference evidence="3" key="1">
    <citation type="submission" date="2023-08" db="EMBL/GenBank/DDBJ databases">
        <authorList>
            <person name="Audoor S."/>
            <person name="Bilcke G."/>
        </authorList>
    </citation>
    <scope>NUCLEOTIDE SEQUENCE</scope>
</reference>
<dbReference type="PANTHER" id="PTHR43157:SF31">
    <property type="entry name" value="PHOSPHATIDYLINOSITOL-GLYCAN BIOSYNTHESIS CLASS F PROTEIN"/>
    <property type="match status" value="1"/>
</dbReference>
<keyword evidence="1" id="KW-0560">Oxidoreductase</keyword>
<dbReference type="Pfam" id="PF12796">
    <property type="entry name" value="Ank_2"/>
    <property type="match status" value="1"/>
</dbReference>
<dbReference type="InterPro" id="IPR036291">
    <property type="entry name" value="NAD(P)-bd_dom_sf"/>
</dbReference>
<evidence type="ECO:0000256" key="2">
    <source>
        <dbReference type="PROSITE-ProRule" id="PRU00023"/>
    </source>
</evidence>
<evidence type="ECO:0008006" key="5">
    <source>
        <dbReference type="Google" id="ProtNLM"/>
    </source>
</evidence>
<dbReference type="GO" id="GO:0016491">
    <property type="term" value="F:oxidoreductase activity"/>
    <property type="evidence" value="ECO:0007669"/>
    <property type="project" value="UniProtKB-KW"/>
</dbReference>
<feature type="repeat" description="ANK" evidence="2">
    <location>
        <begin position="39"/>
        <end position="63"/>
    </location>
</feature>
<keyword evidence="2" id="KW-0040">ANK repeat</keyword>
<dbReference type="PROSITE" id="PS50088">
    <property type="entry name" value="ANK_REPEAT"/>
    <property type="match status" value="1"/>
</dbReference>
<gene>
    <name evidence="3" type="ORF">CYCCA115_LOCUS19620</name>
</gene>
<dbReference type="InterPro" id="IPR036770">
    <property type="entry name" value="Ankyrin_rpt-contain_sf"/>
</dbReference>
<dbReference type="SUPFAM" id="SSF51735">
    <property type="entry name" value="NAD(P)-binding Rossmann-fold domains"/>
    <property type="match status" value="1"/>
</dbReference>
<dbReference type="EMBL" id="CAKOGP040002103">
    <property type="protein sequence ID" value="CAJ1962304.1"/>
    <property type="molecule type" value="Genomic_DNA"/>
</dbReference>
<proteinExistence type="predicted"/>
<accession>A0AAD2G7B0</accession>
<dbReference type="Proteomes" id="UP001295423">
    <property type="component" value="Unassembled WGS sequence"/>
</dbReference>
<keyword evidence="4" id="KW-1185">Reference proteome</keyword>
<evidence type="ECO:0000313" key="3">
    <source>
        <dbReference type="EMBL" id="CAJ1962304.1"/>
    </source>
</evidence>
<organism evidence="3 4">
    <name type="scientific">Cylindrotheca closterium</name>
    <dbReference type="NCBI Taxonomy" id="2856"/>
    <lineage>
        <taxon>Eukaryota</taxon>
        <taxon>Sar</taxon>
        <taxon>Stramenopiles</taxon>
        <taxon>Ochrophyta</taxon>
        <taxon>Bacillariophyta</taxon>
        <taxon>Bacillariophyceae</taxon>
        <taxon>Bacillariophycidae</taxon>
        <taxon>Bacillariales</taxon>
        <taxon>Bacillariaceae</taxon>
        <taxon>Cylindrotheca</taxon>
    </lineage>
</organism>
<evidence type="ECO:0000313" key="4">
    <source>
        <dbReference type="Proteomes" id="UP001295423"/>
    </source>
</evidence>
<dbReference type="Pfam" id="PF00106">
    <property type="entry name" value="adh_short"/>
    <property type="match status" value="1"/>
</dbReference>
<dbReference type="AlphaFoldDB" id="A0AAD2G7B0"/>
<name>A0AAD2G7B0_9STRA</name>
<evidence type="ECO:0000256" key="1">
    <source>
        <dbReference type="ARBA" id="ARBA00023002"/>
    </source>
</evidence>
<dbReference type="Gene3D" id="1.25.40.20">
    <property type="entry name" value="Ankyrin repeat-containing domain"/>
    <property type="match status" value="1"/>
</dbReference>
<sequence length="380" mass="42500">MPEGGNWKDLFKAAEEGDLAKTRYHLAGGVDPNWQHPEYFTAPIHEAIKNGNLEIVKVLVEEGGANPGLMEELTDDTTIEIARASLQFEILDYLNSKVPAEARFDSRVVLVTEGLMGTGKPLALELLLKGHQVFFVASSEEEATKASEELRLESGNSKLGYIIGKLSTIADVYKLAENVQQQIPKLNTLIHNACIWPFSRQTNDDDLESSFMVNYMARYILTKTLKKMLEGNKAPRIIYVNPETTWREPDLIDTPIGVNFSWYKSMSETVACSTISFLNCLQDMKGSGVTVMLAQVGKPHNSIEKESSGCYWPLVEIAQAVFPDARNVTDTIAWMVEGGQGKNFHGKIYNGDKEEVTNYTVMSIPKEWEQWTTDFLSRSS</sequence>
<dbReference type="PANTHER" id="PTHR43157">
    <property type="entry name" value="PHOSPHATIDYLINOSITOL-GLYCAN BIOSYNTHESIS CLASS F PROTEIN-RELATED"/>
    <property type="match status" value="1"/>
</dbReference>